<dbReference type="RefSeq" id="WP_378111522.1">
    <property type="nucleotide sequence ID" value="NZ_JBHSNC010000027.1"/>
</dbReference>
<dbReference type="PROSITE" id="PS50885">
    <property type="entry name" value="HAMP"/>
    <property type="match status" value="1"/>
</dbReference>
<dbReference type="CDD" id="cd06225">
    <property type="entry name" value="HAMP"/>
    <property type="match status" value="1"/>
</dbReference>
<dbReference type="Pfam" id="PF00015">
    <property type="entry name" value="MCPsignal"/>
    <property type="match status" value="1"/>
</dbReference>
<evidence type="ECO:0000256" key="7">
    <source>
        <dbReference type="SAM" id="Phobius"/>
    </source>
</evidence>
<dbReference type="EMBL" id="JBHSNC010000027">
    <property type="protein sequence ID" value="MFC5529625.1"/>
    <property type="molecule type" value="Genomic_DNA"/>
</dbReference>
<comment type="subcellular location">
    <subcellularLocation>
        <location evidence="1">Cell membrane</location>
    </subcellularLocation>
</comment>
<evidence type="ECO:0000313" key="10">
    <source>
        <dbReference type="EMBL" id="MFC5529625.1"/>
    </source>
</evidence>
<dbReference type="InterPro" id="IPR003660">
    <property type="entry name" value="HAMP_dom"/>
</dbReference>
<keyword evidence="3 7" id="KW-0472">Membrane</keyword>
<dbReference type="InterPro" id="IPR004089">
    <property type="entry name" value="MCPsignal_dom"/>
</dbReference>
<dbReference type="Gene3D" id="3.30.450.20">
    <property type="entry name" value="PAS domain"/>
    <property type="match status" value="2"/>
</dbReference>
<evidence type="ECO:0000259" key="9">
    <source>
        <dbReference type="PROSITE" id="PS50885"/>
    </source>
</evidence>
<keyword evidence="7" id="KW-1133">Transmembrane helix</keyword>
<gene>
    <name evidence="10" type="ORF">ACFPQ4_09210</name>
</gene>
<name>A0ABW0QXS4_9BACL</name>
<feature type="transmembrane region" description="Helical" evidence="7">
    <location>
        <begin position="300"/>
        <end position="323"/>
    </location>
</feature>
<dbReference type="CDD" id="cd18774">
    <property type="entry name" value="PDC2_HK_sensor"/>
    <property type="match status" value="1"/>
</dbReference>
<feature type="transmembrane region" description="Helical" evidence="7">
    <location>
        <begin position="26"/>
        <end position="46"/>
    </location>
</feature>
<dbReference type="PROSITE" id="PS50111">
    <property type="entry name" value="CHEMOTAXIS_TRANSDUC_2"/>
    <property type="match status" value="1"/>
</dbReference>
<evidence type="ECO:0000256" key="2">
    <source>
        <dbReference type="ARBA" id="ARBA00022475"/>
    </source>
</evidence>
<keyword evidence="2" id="KW-1003">Cell membrane</keyword>
<feature type="domain" description="HAMP" evidence="9">
    <location>
        <begin position="319"/>
        <end position="371"/>
    </location>
</feature>
<dbReference type="SMART" id="SM00283">
    <property type="entry name" value="MA"/>
    <property type="match status" value="1"/>
</dbReference>
<evidence type="ECO:0000256" key="1">
    <source>
        <dbReference type="ARBA" id="ARBA00004236"/>
    </source>
</evidence>
<sequence>MKFLFGIFSRIANRKVVRFSSIQTRLSVFFILLLTASILVTSFVSYRQSSQAMNDKIELYSKQIINQISAKIDLDIEHVKYAIEDISSSDGIQDGLGNLKTAGDKAYVLNDSINKEISRKLSLFNFVSSIVLYVDDATTLGTYNALNKDQLKSIVADTQANHDYHFALIDDTTNGKAYISISRQIKSSINGNVLGTIVLTLTEKHFLDLYENIDLGTSSDIVIVDKQGKVVSSRDKIKYPVNRVLTDTEAGTSTSYFGQAFGVASLISQSTIESSGWTVVSIIPKSFIYAELNTLEKKMILIGVICLLVSVMIAYILSLGISIPTKQLLQQMNQVNEGNLTISIDDPNKDEMGTISNSFKETMGTISQLIGRVRLSADHMLGQAEQTTAYANRFRNNQHHFVATIEQVASGANHQAGEAMESLSNMNELSDNINTIGSDINTISSAMTGIGAICGRAQLIVASLNEKTDKSNAVSRNVNEHIGSLSEQLGTITKIIETITAIAKKTNILAINAAIEAARAGAAGKGFAVVADEVKRLAEQSRDASTEIYRIISGVMEKSRATVTEADHAIVLLQEQNVAIAETGRTFEQINQEVNQVLEFVSNIRKSSDRMLYSRQKTFKAIEVIVSVAQETAAVTEEACSGMQEQLMETEKLADMARSMGDTAEGLTHAVLKFKTNQVDKAG</sequence>
<evidence type="ECO:0000256" key="6">
    <source>
        <dbReference type="PROSITE-ProRule" id="PRU00284"/>
    </source>
</evidence>
<evidence type="ECO:0000313" key="11">
    <source>
        <dbReference type="Proteomes" id="UP001596108"/>
    </source>
</evidence>
<dbReference type="SUPFAM" id="SSF58104">
    <property type="entry name" value="Methyl-accepting chemotaxis protein (MCP) signaling domain"/>
    <property type="match status" value="1"/>
</dbReference>
<proteinExistence type="inferred from homology"/>
<dbReference type="Gene3D" id="1.10.8.500">
    <property type="entry name" value="HAMP domain in histidine kinase"/>
    <property type="match status" value="1"/>
</dbReference>
<protein>
    <submittedName>
        <fullName evidence="10">Methyl-accepting chemotaxis protein</fullName>
    </submittedName>
</protein>
<feature type="domain" description="Methyl-accepting transducer" evidence="8">
    <location>
        <begin position="390"/>
        <end position="626"/>
    </location>
</feature>
<dbReference type="Gene3D" id="1.10.287.950">
    <property type="entry name" value="Methyl-accepting chemotaxis protein"/>
    <property type="match status" value="1"/>
</dbReference>
<dbReference type="PANTHER" id="PTHR32089">
    <property type="entry name" value="METHYL-ACCEPTING CHEMOTAXIS PROTEIN MCPB"/>
    <property type="match status" value="1"/>
</dbReference>
<dbReference type="PANTHER" id="PTHR32089:SF112">
    <property type="entry name" value="LYSOZYME-LIKE PROTEIN-RELATED"/>
    <property type="match status" value="1"/>
</dbReference>
<evidence type="ECO:0000256" key="4">
    <source>
        <dbReference type="ARBA" id="ARBA00023224"/>
    </source>
</evidence>
<accession>A0ABW0QXS4</accession>
<keyword evidence="11" id="KW-1185">Reference proteome</keyword>
<organism evidence="10 11">
    <name type="scientific">Cohnella yongneupensis</name>
    <dbReference type="NCBI Taxonomy" id="425006"/>
    <lineage>
        <taxon>Bacteria</taxon>
        <taxon>Bacillati</taxon>
        <taxon>Bacillota</taxon>
        <taxon>Bacilli</taxon>
        <taxon>Bacillales</taxon>
        <taxon>Paenibacillaceae</taxon>
        <taxon>Cohnella</taxon>
    </lineage>
</organism>
<evidence type="ECO:0000259" key="8">
    <source>
        <dbReference type="PROSITE" id="PS50111"/>
    </source>
</evidence>
<reference evidence="11" key="1">
    <citation type="journal article" date="2019" name="Int. J. Syst. Evol. Microbiol.">
        <title>The Global Catalogue of Microorganisms (GCM) 10K type strain sequencing project: providing services to taxonomists for standard genome sequencing and annotation.</title>
        <authorList>
            <consortium name="The Broad Institute Genomics Platform"/>
            <consortium name="The Broad Institute Genome Sequencing Center for Infectious Disease"/>
            <person name="Wu L."/>
            <person name="Ma J."/>
        </authorList>
    </citation>
    <scope>NUCLEOTIDE SEQUENCE [LARGE SCALE GENOMIC DNA]</scope>
    <source>
        <strain evidence="11">CGMCC 1.18578</strain>
    </source>
</reference>
<evidence type="ECO:0000256" key="3">
    <source>
        <dbReference type="ARBA" id="ARBA00023136"/>
    </source>
</evidence>
<evidence type="ECO:0000256" key="5">
    <source>
        <dbReference type="ARBA" id="ARBA00029447"/>
    </source>
</evidence>
<keyword evidence="4 6" id="KW-0807">Transducer</keyword>
<comment type="caution">
    <text evidence="10">The sequence shown here is derived from an EMBL/GenBank/DDBJ whole genome shotgun (WGS) entry which is preliminary data.</text>
</comment>
<dbReference type="Proteomes" id="UP001596108">
    <property type="component" value="Unassembled WGS sequence"/>
</dbReference>
<keyword evidence="7" id="KW-0812">Transmembrane</keyword>
<comment type="similarity">
    <text evidence="5">Belongs to the methyl-accepting chemotaxis (MCP) protein family.</text>
</comment>